<feature type="transmembrane region" description="Helical" evidence="2">
    <location>
        <begin position="6"/>
        <end position="28"/>
    </location>
</feature>
<dbReference type="KEGG" id="dfa:DFA_00436"/>
<keyword evidence="2" id="KW-1133">Transmembrane helix</keyword>
<feature type="transmembrane region" description="Helical" evidence="2">
    <location>
        <begin position="164"/>
        <end position="182"/>
    </location>
</feature>
<dbReference type="GeneID" id="14872820"/>
<organism evidence="3 4">
    <name type="scientific">Cavenderia fasciculata</name>
    <name type="common">Slime mold</name>
    <name type="synonym">Dictyostelium fasciculatum</name>
    <dbReference type="NCBI Taxonomy" id="261658"/>
    <lineage>
        <taxon>Eukaryota</taxon>
        <taxon>Amoebozoa</taxon>
        <taxon>Evosea</taxon>
        <taxon>Eumycetozoa</taxon>
        <taxon>Dictyostelia</taxon>
        <taxon>Acytosteliales</taxon>
        <taxon>Cavenderiaceae</taxon>
        <taxon>Cavenderia</taxon>
    </lineage>
</organism>
<keyword evidence="2" id="KW-0472">Membrane</keyword>
<evidence type="ECO:0008006" key="5">
    <source>
        <dbReference type="Google" id="ProtNLM"/>
    </source>
</evidence>
<reference evidence="4" key="1">
    <citation type="journal article" date="2011" name="Genome Res.">
        <title>Phylogeny-wide analysis of social amoeba genomes highlights ancient origins for complex intercellular communication.</title>
        <authorList>
            <person name="Heidel A.J."/>
            <person name="Lawal H.M."/>
            <person name="Felder M."/>
            <person name="Schilde C."/>
            <person name="Helps N.R."/>
            <person name="Tunggal B."/>
            <person name="Rivero F."/>
            <person name="John U."/>
            <person name="Schleicher M."/>
            <person name="Eichinger L."/>
            <person name="Platzer M."/>
            <person name="Noegel A.A."/>
            <person name="Schaap P."/>
            <person name="Gloeckner G."/>
        </authorList>
    </citation>
    <scope>NUCLEOTIDE SEQUENCE [LARGE SCALE GENOMIC DNA]</scope>
    <source>
        <strain evidence="4">SH3</strain>
    </source>
</reference>
<name>F4PRS6_CACFS</name>
<accession>F4PRS6</accession>
<dbReference type="OrthoDB" id="15928at2759"/>
<evidence type="ECO:0000256" key="2">
    <source>
        <dbReference type="SAM" id="Phobius"/>
    </source>
</evidence>
<dbReference type="EMBL" id="GL883010">
    <property type="protein sequence ID" value="EGG20575.1"/>
    <property type="molecule type" value="Genomic_DNA"/>
</dbReference>
<proteinExistence type="predicted"/>
<feature type="transmembrane region" description="Helical" evidence="2">
    <location>
        <begin position="203"/>
        <end position="224"/>
    </location>
</feature>
<keyword evidence="2" id="KW-0812">Transmembrane</keyword>
<dbReference type="AlphaFoldDB" id="F4PRS6"/>
<evidence type="ECO:0000256" key="1">
    <source>
        <dbReference type="SAM" id="MobiDB-lite"/>
    </source>
</evidence>
<keyword evidence="4" id="KW-1185">Reference proteome</keyword>
<feature type="transmembrane region" description="Helical" evidence="2">
    <location>
        <begin position="236"/>
        <end position="256"/>
    </location>
</feature>
<dbReference type="RefSeq" id="XP_004358425.1">
    <property type="nucleotide sequence ID" value="XM_004358368.1"/>
</dbReference>
<evidence type="ECO:0000313" key="4">
    <source>
        <dbReference type="Proteomes" id="UP000007797"/>
    </source>
</evidence>
<feature type="transmembrane region" description="Helical" evidence="2">
    <location>
        <begin position="126"/>
        <end position="152"/>
    </location>
</feature>
<feature type="transmembrane region" description="Helical" evidence="2">
    <location>
        <begin position="49"/>
        <end position="72"/>
    </location>
</feature>
<feature type="transmembrane region" description="Helical" evidence="2">
    <location>
        <begin position="84"/>
        <end position="106"/>
    </location>
</feature>
<gene>
    <name evidence="3" type="ORF">DFA_00436</name>
</gene>
<protein>
    <recommendedName>
        <fullName evidence="5">THH1/TOM1/TOM3 domain-containing protein</fullName>
    </recommendedName>
</protein>
<dbReference type="Proteomes" id="UP000007797">
    <property type="component" value="Unassembled WGS sequence"/>
</dbReference>
<evidence type="ECO:0000313" key="3">
    <source>
        <dbReference type="EMBL" id="EGG20575.1"/>
    </source>
</evidence>
<feature type="region of interest" description="Disordered" evidence="1">
    <location>
        <begin position="322"/>
        <end position="350"/>
    </location>
</feature>
<sequence>MKRGATMFFVESMIFIFNLLLFSYQTYIEYGESAKIFKRARYSIKSIPFVVLFLNCCAFALRIPFGIICYAYDFDEPYATPTTYMLFIAGVHFYTLAWLWICRGWIKLCVTFFSKDQKIDYRKRGLVDRCVYGVAIVLTGFLVIIMLNYYIIPDLYDYEQITRFFDAISKILIIFVFTFYGMTLIRELRKSNKQLDIFIRMKMVMMLVLVNFMVPVLATLNILYIYKAKHKTPQDWFNLSFFFIEMMNSYSILVLFGRNPILAKMREMAGISDLIKKVHITPNTGESDFSMSRITKKSSNTNIGDSGVATNSSTMVIIQQTVENDQRGDNEGDDDDNTTKSVGVSDGADL</sequence>